<proteinExistence type="predicted"/>
<protein>
    <submittedName>
        <fullName evidence="1">Uncharacterized protein</fullName>
    </submittedName>
</protein>
<sequence>MSFLIRLFKKKPEEDYETVLASLAKNIEQRQKQLSEIRLRERRATLLVTLYTLTSWVAYVTLWYLNLLPKFLGHHKSAQLQKVLMISPVLVGPIVILFVRRIVQIWYQRIGNAEEKVLQDLLKKQRTTVEEIKQKTNYYTTRDLLQKYDETTISQSPLRQRLGPTPVLVPVTPQSVAQKPSNPMSPTSTPPYAPMAPPPFPSTPPRKQWYDKLADALLGDDDQIPKPAASRYALICERCFAHNGLVKESQWMDIQYVCPKCNHLNPSPRSRQQPQPSSPSNEPERREATRTSPARVDPVVSDDPPVVDGAEMEVDS</sequence>
<evidence type="ECO:0000313" key="2">
    <source>
        <dbReference type="Proteomes" id="UP000308600"/>
    </source>
</evidence>
<evidence type="ECO:0000313" key="1">
    <source>
        <dbReference type="EMBL" id="TFK63458.1"/>
    </source>
</evidence>
<accession>A0ACD3AC46</accession>
<gene>
    <name evidence="1" type="ORF">BDN72DRAFT_826596</name>
</gene>
<dbReference type="EMBL" id="ML208521">
    <property type="protein sequence ID" value="TFK63458.1"/>
    <property type="molecule type" value="Genomic_DNA"/>
</dbReference>
<organism evidence="1 2">
    <name type="scientific">Pluteus cervinus</name>
    <dbReference type="NCBI Taxonomy" id="181527"/>
    <lineage>
        <taxon>Eukaryota</taxon>
        <taxon>Fungi</taxon>
        <taxon>Dikarya</taxon>
        <taxon>Basidiomycota</taxon>
        <taxon>Agaricomycotina</taxon>
        <taxon>Agaricomycetes</taxon>
        <taxon>Agaricomycetidae</taxon>
        <taxon>Agaricales</taxon>
        <taxon>Pluteineae</taxon>
        <taxon>Pluteaceae</taxon>
        <taxon>Pluteus</taxon>
    </lineage>
</organism>
<keyword evidence="2" id="KW-1185">Reference proteome</keyword>
<reference evidence="1 2" key="1">
    <citation type="journal article" date="2019" name="Nat. Ecol. Evol.">
        <title>Megaphylogeny resolves global patterns of mushroom evolution.</title>
        <authorList>
            <person name="Varga T."/>
            <person name="Krizsan K."/>
            <person name="Foldi C."/>
            <person name="Dima B."/>
            <person name="Sanchez-Garcia M."/>
            <person name="Sanchez-Ramirez S."/>
            <person name="Szollosi G.J."/>
            <person name="Szarkandi J.G."/>
            <person name="Papp V."/>
            <person name="Albert L."/>
            <person name="Andreopoulos W."/>
            <person name="Angelini C."/>
            <person name="Antonin V."/>
            <person name="Barry K.W."/>
            <person name="Bougher N.L."/>
            <person name="Buchanan P."/>
            <person name="Buyck B."/>
            <person name="Bense V."/>
            <person name="Catcheside P."/>
            <person name="Chovatia M."/>
            <person name="Cooper J."/>
            <person name="Damon W."/>
            <person name="Desjardin D."/>
            <person name="Finy P."/>
            <person name="Geml J."/>
            <person name="Haridas S."/>
            <person name="Hughes K."/>
            <person name="Justo A."/>
            <person name="Karasinski D."/>
            <person name="Kautmanova I."/>
            <person name="Kiss B."/>
            <person name="Kocsube S."/>
            <person name="Kotiranta H."/>
            <person name="LaButti K.M."/>
            <person name="Lechner B.E."/>
            <person name="Liimatainen K."/>
            <person name="Lipzen A."/>
            <person name="Lukacs Z."/>
            <person name="Mihaltcheva S."/>
            <person name="Morgado L.N."/>
            <person name="Niskanen T."/>
            <person name="Noordeloos M.E."/>
            <person name="Ohm R.A."/>
            <person name="Ortiz-Santana B."/>
            <person name="Ovrebo C."/>
            <person name="Racz N."/>
            <person name="Riley R."/>
            <person name="Savchenko A."/>
            <person name="Shiryaev A."/>
            <person name="Soop K."/>
            <person name="Spirin V."/>
            <person name="Szebenyi C."/>
            <person name="Tomsovsky M."/>
            <person name="Tulloss R.E."/>
            <person name="Uehling J."/>
            <person name="Grigoriev I.V."/>
            <person name="Vagvolgyi C."/>
            <person name="Papp T."/>
            <person name="Martin F.M."/>
            <person name="Miettinen O."/>
            <person name="Hibbett D.S."/>
            <person name="Nagy L.G."/>
        </authorList>
    </citation>
    <scope>NUCLEOTIDE SEQUENCE [LARGE SCALE GENOMIC DNA]</scope>
    <source>
        <strain evidence="1 2">NL-1719</strain>
    </source>
</reference>
<name>A0ACD3AC46_9AGAR</name>
<dbReference type="Proteomes" id="UP000308600">
    <property type="component" value="Unassembled WGS sequence"/>
</dbReference>